<comment type="caution">
    <text evidence="1">The sequence shown here is derived from an EMBL/GenBank/DDBJ whole genome shotgun (WGS) entry which is preliminary data.</text>
</comment>
<dbReference type="HOGENOM" id="CLU_3274589_0_0_10"/>
<accession>F0F792</accession>
<name>F0F792_9BACT</name>
<dbReference type="Proteomes" id="UP000005697">
    <property type="component" value="Unassembled WGS sequence"/>
</dbReference>
<proteinExistence type="predicted"/>
<dbReference type="AlphaFoldDB" id="F0F792"/>
<organism evidence="1 2">
    <name type="scientific">Prevotella multiformis DSM 16608</name>
    <dbReference type="NCBI Taxonomy" id="888743"/>
    <lineage>
        <taxon>Bacteria</taxon>
        <taxon>Pseudomonadati</taxon>
        <taxon>Bacteroidota</taxon>
        <taxon>Bacteroidia</taxon>
        <taxon>Bacteroidales</taxon>
        <taxon>Prevotellaceae</taxon>
        <taxon>Prevotella</taxon>
    </lineage>
</organism>
<reference evidence="1 2" key="1">
    <citation type="submission" date="2011-01" db="EMBL/GenBank/DDBJ databases">
        <authorList>
            <person name="Muzny D."/>
            <person name="Qin X."/>
            <person name="Deng J."/>
            <person name="Jiang H."/>
            <person name="Liu Y."/>
            <person name="Qu J."/>
            <person name="Song X.-Z."/>
            <person name="Zhang L."/>
            <person name="Thornton R."/>
            <person name="Coyle M."/>
            <person name="Francisco L."/>
            <person name="Jackson L."/>
            <person name="Javaid M."/>
            <person name="Korchina V."/>
            <person name="Kovar C."/>
            <person name="Mata R."/>
            <person name="Mathew T."/>
            <person name="Ngo R."/>
            <person name="Nguyen L."/>
            <person name="Nguyen N."/>
            <person name="Okwuonu G."/>
            <person name="Ongeri F."/>
            <person name="Pham C."/>
            <person name="Simmons D."/>
            <person name="Wilczek-Boney K."/>
            <person name="Hale W."/>
            <person name="Jakkamsetti A."/>
            <person name="Pham P."/>
            <person name="Ruth R."/>
            <person name="San Lucas F."/>
            <person name="Warren J."/>
            <person name="Zhang J."/>
            <person name="Zhao Z."/>
            <person name="Zhou C."/>
            <person name="Zhu D."/>
            <person name="Lee S."/>
            <person name="Bess C."/>
            <person name="Blankenburg K."/>
            <person name="Forbes L."/>
            <person name="Fu Q."/>
            <person name="Gubbala S."/>
            <person name="Hirani K."/>
            <person name="Jayaseelan J.C."/>
            <person name="Lara F."/>
            <person name="Munidasa M."/>
            <person name="Palculict T."/>
            <person name="Patil S."/>
            <person name="Pu L.-L."/>
            <person name="Saada N."/>
            <person name="Tang L."/>
            <person name="Weissenberger G."/>
            <person name="Zhu Y."/>
            <person name="Hemphill L."/>
            <person name="Shang Y."/>
            <person name="Youmans B."/>
            <person name="Ayvaz T."/>
            <person name="Ross M."/>
            <person name="Santibanez J."/>
            <person name="Aqrawi P."/>
            <person name="Gross S."/>
            <person name="Joshi V."/>
            <person name="Fowler G."/>
            <person name="Nazareth L."/>
            <person name="Reid J."/>
            <person name="Worley K."/>
            <person name="Petrosino J."/>
            <person name="Highlander S."/>
            <person name="Gibbs R."/>
        </authorList>
    </citation>
    <scope>NUCLEOTIDE SEQUENCE [LARGE SCALE GENOMIC DNA]</scope>
    <source>
        <strain evidence="1 2">DSM 16608</strain>
    </source>
</reference>
<evidence type="ECO:0000313" key="1">
    <source>
        <dbReference type="EMBL" id="EGC19974.1"/>
    </source>
</evidence>
<evidence type="ECO:0000313" key="2">
    <source>
        <dbReference type="Proteomes" id="UP000005697"/>
    </source>
</evidence>
<dbReference type="EMBL" id="AEWX01000021">
    <property type="protein sequence ID" value="EGC19974.1"/>
    <property type="molecule type" value="Genomic_DNA"/>
</dbReference>
<gene>
    <name evidence="1" type="ORF">HMPREF9141_1459</name>
</gene>
<keyword evidence="2" id="KW-1185">Reference proteome</keyword>
<protein>
    <submittedName>
        <fullName evidence="1">Uncharacterized protein</fullName>
    </submittedName>
</protein>
<sequence>MLRRAVGLSFSGQTIRGRIGRGDGDGELGSRADSCCRLPVL</sequence>